<evidence type="ECO:0000313" key="9">
    <source>
        <dbReference type="Proteomes" id="UP001233271"/>
    </source>
</evidence>
<evidence type="ECO:0000256" key="3">
    <source>
        <dbReference type="ARBA" id="ARBA00022692"/>
    </source>
</evidence>
<gene>
    <name evidence="8" type="ORF">CcaverHIS019_0204010</name>
</gene>
<sequence length="276" mass="30380">MANAWDLISSACGVIYFTAWSASFYPQLILNHKRRSALGLAPDFVVVNPIGFLCLAIWSFGAYFSATARRQYAERHDGHTPQVSKSDLAFSAHALLLSTLTLIQSAWLFYRAHRARKNVAEDSLLVGRMDRAPVAPHRVTRVALLVMGLASLWVGMSTLLGRTELLDFLYFASSLKIAITAIKYTPQLILNSKLKTVRGFAITTILADLTGGIFSLAQLVISSVFIDGQVAGIWANPGKLGLSMLTIMFDIAFIVQHYVLYPNAGDESDEEYEDDA</sequence>
<dbReference type="GeneID" id="85492910"/>
<dbReference type="EMBL" id="AP028213">
    <property type="protein sequence ID" value="BEI89039.1"/>
    <property type="molecule type" value="Genomic_DNA"/>
</dbReference>
<dbReference type="GO" id="GO:0012505">
    <property type="term" value="C:endomembrane system"/>
    <property type="evidence" value="ECO:0007669"/>
    <property type="project" value="UniProtKB-SubCell"/>
</dbReference>
<dbReference type="Proteomes" id="UP001233271">
    <property type="component" value="Chromosome 2"/>
</dbReference>
<evidence type="ECO:0000313" key="8">
    <source>
        <dbReference type="EMBL" id="BEI89039.1"/>
    </source>
</evidence>
<keyword evidence="4" id="KW-0677">Repeat</keyword>
<feature type="transmembrane region" description="Helical" evidence="7">
    <location>
        <begin position="197"/>
        <end position="221"/>
    </location>
</feature>
<keyword evidence="6 7" id="KW-0472">Membrane</keyword>
<keyword evidence="3 7" id="KW-0812">Transmembrane</keyword>
<feature type="transmembrane region" description="Helical" evidence="7">
    <location>
        <begin position="168"/>
        <end position="185"/>
    </location>
</feature>
<feature type="transmembrane region" description="Helical" evidence="7">
    <location>
        <begin position="6"/>
        <end position="25"/>
    </location>
</feature>
<dbReference type="GO" id="GO:0005774">
    <property type="term" value="C:vacuolar membrane"/>
    <property type="evidence" value="ECO:0007669"/>
    <property type="project" value="TreeGrafter"/>
</dbReference>
<evidence type="ECO:0000256" key="7">
    <source>
        <dbReference type="SAM" id="Phobius"/>
    </source>
</evidence>
<feature type="transmembrane region" description="Helical" evidence="7">
    <location>
        <begin position="241"/>
        <end position="261"/>
    </location>
</feature>
<dbReference type="PANTHER" id="PTHR13131">
    <property type="entry name" value="CYSTINOSIN"/>
    <property type="match status" value="1"/>
</dbReference>
<dbReference type="GO" id="GO:0015184">
    <property type="term" value="F:L-cystine transmembrane transporter activity"/>
    <property type="evidence" value="ECO:0007669"/>
    <property type="project" value="TreeGrafter"/>
</dbReference>
<feature type="transmembrane region" description="Helical" evidence="7">
    <location>
        <begin position="46"/>
        <end position="68"/>
    </location>
</feature>
<dbReference type="PANTHER" id="PTHR13131:SF5">
    <property type="entry name" value="CYSTINOSIN"/>
    <property type="match status" value="1"/>
</dbReference>
<comment type="subcellular location">
    <subcellularLocation>
        <location evidence="1">Endomembrane system</location>
        <topology evidence="1">Multi-pass membrane protein</topology>
    </subcellularLocation>
</comment>
<evidence type="ECO:0000256" key="5">
    <source>
        <dbReference type="ARBA" id="ARBA00022989"/>
    </source>
</evidence>
<dbReference type="GO" id="GO:0000324">
    <property type="term" value="C:fungal-type vacuole"/>
    <property type="evidence" value="ECO:0007669"/>
    <property type="project" value="TreeGrafter"/>
</dbReference>
<evidence type="ECO:0000256" key="6">
    <source>
        <dbReference type="ARBA" id="ARBA00023136"/>
    </source>
</evidence>
<dbReference type="KEGG" id="ccac:CcaHIS019_0204010"/>
<evidence type="ECO:0000256" key="4">
    <source>
        <dbReference type="ARBA" id="ARBA00022737"/>
    </source>
</evidence>
<evidence type="ECO:0000256" key="1">
    <source>
        <dbReference type="ARBA" id="ARBA00004127"/>
    </source>
</evidence>
<dbReference type="AlphaFoldDB" id="A0AA48I3N7"/>
<feature type="transmembrane region" description="Helical" evidence="7">
    <location>
        <begin position="138"/>
        <end position="156"/>
    </location>
</feature>
<accession>A0AA48I3N7</accession>
<dbReference type="InterPro" id="IPR006603">
    <property type="entry name" value="PQ-loop_rpt"/>
</dbReference>
<keyword evidence="5 7" id="KW-1133">Transmembrane helix</keyword>
<organism evidence="8 9">
    <name type="scientific">Cutaneotrichosporon cavernicola</name>
    <dbReference type="NCBI Taxonomy" id="279322"/>
    <lineage>
        <taxon>Eukaryota</taxon>
        <taxon>Fungi</taxon>
        <taxon>Dikarya</taxon>
        <taxon>Basidiomycota</taxon>
        <taxon>Agaricomycotina</taxon>
        <taxon>Tremellomycetes</taxon>
        <taxon>Trichosporonales</taxon>
        <taxon>Trichosporonaceae</taxon>
        <taxon>Cutaneotrichosporon</taxon>
    </lineage>
</organism>
<dbReference type="RefSeq" id="XP_060454305.1">
    <property type="nucleotide sequence ID" value="XM_060597408.1"/>
</dbReference>
<evidence type="ECO:0000256" key="2">
    <source>
        <dbReference type="ARBA" id="ARBA00022448"/>
    </source>
</evidence>
<feature type="transmembrane region" description="Helical" evidence="7">
    <location>
        <begin position="88"/>
        <end position="110"/>
    </location>
</feature>
<keyword evidence="9" id="KW-1185">Reference proteome</keyword>
<dbReference type="SMART" id="SM00679">
    <property type="entry name" value="CTNS"/>
    <property type="match status" value="2"/>
</dbReference>
<proteinExistence type="predicted"/>
<dbReference type="Gene3D" id="1.20.1280.290">
    <property type="match status" value="1"/>
</dbReference>
<dbReference type="Pfam" id="PF04193">
    <property type="entry name" value="PQ-loop"/>
    <property type="match status" value="2"/>
</dbReference>
<evidence type="ECO:0008006" key="10">
    <source>
        <dbReference type="Google" id="ProtNLM"/>
    </source>
</evidence>
<reference evidence="8" key="1">
    <citation type="journal article" date="2023" name="BMC Genomics">
        <title>Chromosome-level genome assemblies of Cutaneotrichosporon spp. (Trichosporonales, Basidiomycota) reveal imbalanced evolution between nucleotide sequences and chromosome synteny.</title>
        <authorList>
            <person name="Kobayashi Y."/>
            <person name="Kayamori A."/>
            <person name="Aoki K."/>
            <person name="Shiwa Y."/>
            <person name="Matsutani M."/>
            <person name="Fujita N."/>
            <person name="Sugita T."/>
            <person name="Iwasaki W."/>
            <person name="Tanaka N."/>
            <person name="Takashima M."/>
        </authorList>
    </citation>
    <scope>NUCLEOTIDE SEQUENCE</scope>
    <source>
        <strain evidence="8">HIS019</strain>
    </source>
</reference>
<name>A0AA48I3N7_9TREE</name>
<dbReference type="InterPro" id="IPR005282">
    <property type="entry name" value="LC_transporter"/>
</dbReference>
<keyword evidence="2" id="KW-0813">Transport</keyword>
<protein>
    <recommendedName>
        <fullName evidence="10">PQ-loop-domain-containing protein</fullName>
    </recommendedName>
</protein>